<evidence type="ECO:0000259" key="5">
    <source>
        <dbReference type="PROSITE" id="PS51099"/>
    </source>
</evidence>
<dbReference type="OrthoDB" id="9776005at2"/>
<dbReference type="SUPFAM" id="SSF63520">
    <property type="entry name" value="PTS-regulatory domain, PRD"/>
    <property type="match status" value="1"/>
</dbReference>
<dbReference type="InterPro" id="IPR011608">
    <property type="entry name" value="PRD"/>
</dbReference>
<keyword evidence="1" id="KW-0808">Transferase</keyword>
<dbReference type="Pfam" id="PF08279">
    <property type="entry name" value="HTH_11"/>
    <property type="match status" value="1"/>
</dbReference>
<evidence type="ECO:0000256" key="3">
    <source>
        <dbReference type="ARBA" id="ARBA00023015"/>
    </source>
</evidence>
<dbReference type="PANTHER" id="PTHR30185">
    <property type="entry name" value="CRYPTIC BETA-GLUCOSIDE BGL OPERON ANTITERMINATOR"/>
    <property type="match status" value="1"/>
</dbReference>
<name>A0A4P5P838_9ENTE</name>
<comment type="caution">
    <text evidence="7">The sequence shown here is derived from an EMBL/GenBank/DDBJ whole genome shotgun (WGS) entry which is preliminary data.</text>
</comment>
<dbReference type="Pfam" id="PF00874">
    <property type="entry name" value="PRD"/>
    <property type="match status" value="1"/>
</dbReference>
<dbReference type="GO" id="GO:0006355">
    <property type="term" value="P:regulation of DNA-templated transcription"/>
    <property type="evidence" value="ECO:0007669"/>
    <property type="project" value="InterPro"/>
</dbReference>
<dbReference type="AlphaFoldDB" id="A0A4P5P838"/>
<dbReference type="Proteomes" id="UP000290567">
    <property type="component" value="Unassembled WGS sequence"/>
</dbReference>
<dbReference type="Gene3D" id="3.40.50.2300">
    <property type="match status" value="1"/>
</dbReference>
<reference evidence="8" key="1">
    <citation type="submission" date="2019-02" db="EMBL/GenBank/DDBJ databases">
        <title>Draft genome sequence of Enterococcus sp. Gos25-1.</title>
        <authorList>
            <person name="Tanaka N."/>
            <person name="Shiwa Y."/>
            <person name="Fujita N."/>
        </authorList>
    </citation>
    <scope>NUCLEOTIDE SEQUENCE [LARGE SCALE GENOMIC DNA]</scope>
    <source>
        <strain evidence="8">Gos25-1</strain>
    </source>
</reference>
<dbReference type="Gene3D" id="1.10.1790.10">
    <property type="entry name" value="PRD domain"/>
    <property type="match status" value="1"/>
</dbReference>
<proteinExistence type="predicted"/>
<keyword evidence="3" id="KW-0805">Transcription regulation</keyword>
<organism evidence="7 8">
    <name type="scientific">Enterococcus florum</name>
    <dbReference type="NCBI Taxonomy" id="2480627"/>
    <lineage>
        <taxon>Bacteria</taxon>
        <taxon>Bacillati</taxon>
        <taxon>Bacillota</taxon>
        <taxon>Bacilli</taxon>
        <taxon>Lactobacillales</taxon>
        <taxon>Enterococcaceae</taxon>
        <taxon>Enterococcus</taxon>
    </lineage>
</organism>
<dbReference type="SUPFAM" id="SSF52794">
    <property type="entry name" value="PTS system IIB component-like"/>
    <property type="match status" value="1"/>
</dbReference>
<dbReference type="EMBL" id="BJCC01000015">
    <property type="protein sequence ID" value="GCF94175.1"/>
    <property type="molecule type" value="Genomic_DNA"/>
</dbReference>
<dbReference type="PROSITE" id="PS51372">
    <property type="entry name" value="PRD_2"/>
    <property type="match status" value="1"/>
</dbReference>
<keyword evidence="2" id="KW-0677">Repeat</keyword>
<keyword evidence="4" id="KW-0804">Transcription</keyword>
<dbReference type="GO" id="GO:0009401">
    <property type="term" value="P:phosphoenolpyruvate-dependent sugar phosphotransferase system"/>
    <property type="evidence" value="ECO:0007669"/>
    <property type="project" value="InterPro"/>
</dbReference>
<keyword evidence="8" id="KW-1185">Reference proteome</keyword>
<dbReference type="InterPro" id="IPR050661">
    <property type="entry name" value="BglG_antiterminators"/>
</dbReference>
<evidence type="ECO:0000256" key="4">
    <source>
        <dbReference type="ARBA" id="ARBA00023163"/>
    </source>
</evidence>
<dbReference type="InterPro" id="IPR036388">
    <property type="entry name" value="WH-like_DNA-bd_sf"/>
</dbReference>
<evidence type="ECO:0000259" key="6">
    <source>
        <dbReference type="PROSITE" id="PS51372"/>
    </source>
</evidence>
<evidence type="ECO:0008006" key="9">
    <source>
        <dbReference type="Google" id="ProtNLM"/>
    </source>
</evidence>
<accession>A0A4P5P838</accession>
<evidence type="ECO:0000256" key="1">
    <source>
        <dbReference type="ARBA" id="ARBA00022679"/>
    </source>
</evidence>
<dbReference type="InterPro" id="IPR013196">
    <property type="entry name" value="HTH_11"/>
</dbReference>
<evidence type="ECO:0000256" key="2">
    <source>
        <dbReference type="ARBA" id="ARBA00022737"/>
    </source>
</evidence>
<feature type="domain" description="PRD" evidence="6">
    <location>
        <begin position="304"/>
        <end position="409"/>
    </location>
</feature>
<dbReference type="GO" id="GO:0008982">
    <property type="term" value="F:protein-N(PI)-phosphohistidine-sugar phosphotransferase activity"/>
    <property type="evidence" value="ECO:0007669"/>
    <property type="project" value="InterPro"/>
</dbReference>
<dbReference type="InterPro" id="IPR036634">
    <property type="entry name" value="PRD_sf"/>
</dbReference>
<dbReference type="RefSeq" id="WP_146622612.1">
    <property type="nucleotide sequence ID" value="NZ_BJCC01000015.1"/>
</dbReference>
<feature type="domain" description="PTS EIIB type-2" evidence="5">
    <location>
        <begin position="411"/>
        <end position="500"/>
    </location>
</feature>
<dbReference type="InterPro" id="IPR036095">
    <property type="entry name" value="PTS_EIIB-like_sf"/>
</dbReference>
<evidence type="ECO:0000313" key="7">
    <source>
        <dbReference type="EMBL" id="GCF94175.1"/>
    </source>
</evidence>
<dbReference type="Gene3D" id="1.10.10.10">
    <property type="entry name" value="Winged helix-like DNA-binding domain superfamily/Winged helix DNA-binding domain"/>
    <property type="match status" value="2"/>
</dbReference>
<dbReference type="InterPro" id="IPR013011">
    <property type="entry name" value="PTS_EIIB_2"/>
</dbReference>
<gene>
    <name evidence="7" type="ORF">NRIC_20660</name>
</gene>
<dbReference type="CDD" id="cd05568">
    <property type="entry name" value="PTS_IIB_bgl_like"/>
    <property type="match status" value="1"/>
</dbReference>
<dbReference type="PROSITE" id="PS51099">
    <property type="entry name" value="PTS_EIIB_TYPE_2"/>
    <property type="match status" value="1"/>
</dbReference>
<protein>
    <recommendedName>
        <fullName evidence="9">Transcription antiterminator BglG</fullName>
    </recommendedName>
</protein>
<dbReference type="PANTHER" id="PTHR30185:SF18">
    <property type="entry name" value="TRANSCRIPTIONAL REGULATOR MTLR"/>
    <property type="match status" value="1"/>
</dbReference>
<sequence length="663" mass="76970">MYLSTRESSILTILLTSRNKHTVQDISDRLNVNERTVYRELKNIKATLKKFQLELVSIPSEGLEIQGKPENLSALKQAFQKQTIHQILSVTERVDLVTLILLLEEDFTKMQAIAAELLVSLSTIKKDIAFLTDNLLEKGIRVVSKKGEGIKLETDIMNRHILILDILTKHVASSEFIAWFLLKHSKDSFYKKICFQKIGEPLYFVYEQLGQLKTDIDDNDLQELVILLSLWLNVCQMSTLPNNTIDTITIELNQIGNKLYHRMVEKQKAILAEKSHPEAFLDYLKWIIHLYFQQDRSNEFDLPRFDRDIAASVKEMVGHVEAQLGVKLHDNDRQIRDLTTHLKKAVTRINSGLFVRNPMKDEIKRNYLFIFEIVSKAAAEVFGKEFFPEDELCFLVLYFVMMIDKLSNKAFRVLIVCSSGMGSSKMLTSRLEYEVPEVYVKDIISLTDLHNKNVHEYELVLSTIPLPLAPEEYLKVSPLLNEQELALVQTKINNHKYTDLKTIQRQKQMNVEDFEKYLTKKLFYAQKILALMKHCRYSKQTIFTTRVKKKRDALKQLATFLEVDEANLTSSIQTTVQQNQTVLFILRRNATIMEDRLQLIAESSKQLGNYYLIVLDTSEESSELGHRFYSQVKELFFDHVYELTKIGSADELRTYLVKMNEIV</sequence>
<evidence type="ECO:0000313" key="8">
    <source>
        <dbReference type="Proteomes" id="UP000290567"/>
    </source>
</evidence>